<dbReference type="SUPFAM" id="SSF100950">
    <property type="entry name" value="NagB/RpiA/CoA transferase-like"/>
    <property type="match status" value="1"/>
</dbReference>
<dbReference type="Proteomes" id="UP001154282">
    <property type="component" value="Unassembled WGS sequence"/>
</dbReference>
<dbReference type="Gene3D" id="3.40.50.10470">
    <property type="entry name" value="Translation initiation factor eif-2b, domain 2"/>
    <property type="match status" value="1"/>
</dbReference>
<reference evidence="6" key="1">
    <citation type="submission" date="2022-08" db="EMBL/GenBank/DDBJ databases">
        <authorList>
            <person name="Gutierrez-Valencia J."/>
        </authorList>
    </citation>
    <scope>NUCLEOTIDE SEQUENCE</scope>
</reference>
<evidence type="ECO:0000313" key="6">
    <source>
        <dbReference type="EMBL" id="CAI0436904.1"/>
    </source>
</evidence>
<dbReference type="InterPro" id="IPR000649">
    <property type="entry name" value="IF-2B-related"/>
</dbReference>
<evidence type="ECO:0000256" key="1">
    <source>
        <dbReference type="ARBA" id="ARBA00007251"/>
    </source>
</evidence>
<feature type="region of interest" description="Disordered" evidence="5">
    <location>
        <begin position="71"/>
        <end position="91"/>
    </location>
</feature>
<dbReference type="AlphaFoldDB" id="A0AAV0LTL9"/>
<dbReference type="GO" id="GO:0003743">
    <property type="term" value="F:translation initiation factor activity"/>
    <property type="evidence" value="ECO:0007669"/>
    <property type="project" value="TreeGrafter"/>
</dbReference>
<evidence type="ECO:0000256" key="2">
    <source>
        <dbReference type="ARBA" id="ARBA00044122"/>
    </source>
</evidence>
<keyword evidence="7" id="KW-1185">Reference proteome</keyword>
<comment type="caution">
    <text evidence="6">The sequence shown here is derived from an EMBL/GenBank/DDBJ whole genome shotgun (WGS) entry which is preliminary data.</text>
</comment>
<organism evidence="6 7">
    <name type="scientific">Linum tenue</name>
    <dbReference type="NCBI Taxonomy" id="586396"/>
    <lineage>
        <taxon>Eukaryota</taxon>
        <taxon>Viridiplantae</taxon>
        <taxon>Streptophyta</taxon>
        <taxon>Embryophyta</taxon>
        <taxon>Tracheophyta</taxon>
        <taxon>Spermatophyta</taxon>
        <taxon>Magnoliopsida</taxon>
        <taxon>eudicotyledons</taxon>
        <taxon>Gunneridae</taxon>
        <taxon>Pentapetalae</taxon>
        <taxon>rosids</taxon>
        <taxon>fabids</taxon>
        <taxon>Malpighiales</taxon>
        <taxon>Linaceae</taxon>
        <taxon>Linum</taxon>
    </lineage>
</organism>
<evidence type="ECO:0000256" key="4">
    <source>
        <dbReference type="RuleBase" id="RU003814"/>
    </source>
</evidence>
<dbReference type="Pfam" id="PF01008">
    <property type="entry name" value="IF-2B"/>
    <property type="match status" value="1"/>
</dbReference>
<protein>
    <recommendedName>
        <fullName evidence="2">Translation initiation factor eIF2B subunit beta</fullName>
    </recommendedName>
    <alternativeName>
        <fullName evidence="3">eIF2B GDP-GTP exchange factor subunit beta</fullName>
    </alternativeName>
</protein>
<gene>
    <name evidence="6" type="ORF">LITE_LOCUS25260</name>
</gene>
<dbReference type="InterPro" id="IPR042529">
    <property type="entry name" value="IF_2B-like_C"/>
</dbReference>
<dbReference type="PANTHER" id="PTHR45859">
    <property type="entry name" value="TRANSLATION INITIATION FACTOR EIF-2B SUBUNIT BETA"/>
    <property type="match status" value="1"/>
</dbReference>
<dbReference type="InterPro" id="IPR037171">
    <property type="entry name" value="NagB/RpiA_transferase-like"/>
</dbReference>
<sequence length="311" mass="34065">MNCTIGMVYGLTAELLRTAISQLRAAEAHVLVETVRKLGKELIAADPVELSVGNTVRRVLRIIRDEDVSGVTDGLPSDGDNKETADYTDGQDSSADVLATRRLLQAPSLHRLLDRAPMDDMEGKRKAADRNAKAWRLKRSVMETINELVEEISSCRQQIAERALEFIHHNEVILTLGQSKTVVEFLCTAKKKRSFRVYVAEGAPKYQGHCFAKDLSAEGFKTTLITDSAVFAMISRVNMVVVGAHTVMANGGIIGPVGLNMLALAAKQHGVPFVVVAATHKLCPLYPENPVVRLNELKSPSDLLQFGEFSE</sequence>
<evidence type="ECO:0000256" key="3">
    <source>
        <dbReference type="ARBA" id="ARBA00044228"/>
    </source>
</evidence>
<dbReference type="GO" id="GO:0005851">
    <property type="term" value="C:eukaryotic translation initiation factor 2B complex"/>
    <property type="evidence" value="ECO:0007669"/>
    <property type="project" value="TreeGrafter"/>
</dbReference>
<dbReference type="GO" id="GO:0005085">
    <property type="term" value="F:guanyl-nucleotide exchange factor activity"/>
    <property type="evidence" value="ECO:0007669"/>
    <property type="project" value="TreeGrafter"/>
</dbReference>
<name>A0AAV0LTL9_9ROSI</name>
<dbReference type="InterPro" id="IPR051855">
    <property type="entry name" value="eIF2B_beta_subunit"/>
</dbReference>
<dbReference type="PANTHER" id="PTHR45859:SF5">
    <property type="entry name" value="INITIATION FACTOR EIF-2B BETA SUBUNIT, PUTATIVE-RELATED"/>
    <property type="match status" value="1"/>
</dbReference>
<comment type="similarity">
    <text evidence="1 4">Belongs to the eIF-2B alpha/beta/delta subunits family.</text>
</comment>
<accession>A0AAV0LTL9</accession>
<dbReference type="EMBL" id="CAMGYJ010000006">
    <property type="protein sequence ID" value="CAI0436904.1"/>
    <property type="molecule type" value="Genomic_DNA"/>
</dbReference>
<proteinExistence type="inferred from homology"/>
<evidence type="ECO:0000256" key="5">
    <source>
        <dbReference type="SAM" id="MobiDB-lite"/>
    </source>
</evidence>
<evidence type="ECO:0000313" key="7">
    <source>
        <dbReference type="Proteomes" id="UP001154282"/>
    </source>
</evidence>